<dbReference type="PANTHER" id="PTHR43162:SF1">
    <property type="entry name" value="PRESTALK A DIFFERENTIATION PROTEIN A"/>
    <property type="match status" value="1"/>
</dbReference>
<dbReference type="OrthoDB" id="3207931at2"/>
<comment type="caution">
    <text evidence="2">The sequence shown here is derived from an EMBL/GenBank/DDBJ whole genome shotgun (WGS) entry which is preliminary data.</text>
</comment>
<dbReference type="PANTHER" id="PTHR43162">
    <property type="match status" value="1"/>
</dbReference>
<name>A0A561SX46_9PSEU</name>
<keyword evidence="3" id="KW-1185">Reference proteome</keyword>
<dbReference type="Gene3D" id="3.40.50.720">
    <property type="entry name" value="NAD(P)-binding Rossmann-like Domain"/>
    <property type="match status" value="1"/>
</dbReference>
<evidence type="ECO:0000259" key="1">
    <source>
        <dbReference type="Pfam" id="PF13460"/>
    </source>
</evidence>
<dbReference type="EMBL" id="VIWU01000001">
    <property type="protein sequence ID" value="TWF79427.1"/>
    <property type="molecule type" value="Genomic_DNA"/>
</dbReference>
<evidence type="ECO:0000313" key="3">
    <source>
        <dbReference type="Proteomes" id="UP000321261"/>
    </source>
</evidence>
<dbReference type="InterPro" id="IPR036291">
    <property type="entry name" value="NAD(P)-bd_dom_sf"/>
</dbReference>
<gene>
    <name evidence="2" type="ORF">FHX44_115360</name>
</gene>
<dbReference type="Pfam" id="PF13460">
    <property type="entry name" value="NAD_binding_10"/>
    <property type="match status" value="1"/>
</dbReference>
<proteinExistence type="predicted"/>
<organism evidence="2 3">
    <name type="scientific">Pseudonocardia hierapolitana</name>
    <dbReference type="NCBI Taxonomy" id="1128676"/>
    <lineage>
        <taxon>Bacteria</taxon>
        <taxon>Bacillati</taxon>
        <taxon>Actinomycetota</taxon>
        <taxon>Actinomycetes</taxon>
        <taxon>Pseudonocardiales</taxon>
        <taxon>Pseudonocardiaceae</taxon>
        <taxon>Pseudonocardia</taxon>
    </lineage>
</organism>
<sequence>MTVLVTGVHGNIGSRVAAKLVEAGHRVRGSSRRPSAAPEGVEPVELDLTEPRGAAEVLAGVEAVFLYPVRGGSVAPFLEAARKADVQHVVLLSSPAAFEVHEHDRLIGLVHRAVEQAVQDSGLSHTVLYPSWLASNARRDWGEQIRARGRVGIAHPDAQVNPIHIDDVAEVAADVLTRDAHRSRMLVLTGPESVPQRSLVDVLADVRGAPIGIDALTREEALAQRPEWMPEPVLEALLDVAAAAVGVPATVTNTVERVTGHPSRTFREWATAHRHEFV</sequence>
<dbReference type="SUPFAM" id="SSF51735">
    <property type="entry name" value="NAD(P)-binding Rossmann-fold domains"/>
    <property type="match status" value="1"/>
</dbReference>
<evidence type="ECO:0000313" key="2">
    <source>
        <dbReference type="EMBL" id="TWF79427.1"/>
    </source>
</evidence>
<reference evidence="2 3" key="1">
    <citation type="submission" date="2019-06" db="EMBL/GenBank/DDBJ databases">
        <title>Sequencing the genomes of 1000 actinobacteria strains.</title>
        <authorList>
            <person name="Klenk H.-P."/>
        </authorList>
    </citation>
    <scope>NUCLEOTIDE SEQUENCE [LARGE SCALE GENOMIC DNA]</scope>
    <source>
        <strain evidence="2 3">DSM 45671</strain>
    </source>
</reference>
<dbReference type="AlphaFoldDB" id="A0A561SX46"/>
<accession>A0A561SX46</accession>
<protein>
    <submittedName>
        <fullName evidence="2">Uncharacterized protein YbjT (DUF2867 family)</fullName>
    </submittedName>
</protein>
<dbReference type="InterPro" id="IPR016040">
    <property type="entry name" value="NAD(P)-bd_dom"/>
</dbReference>
<dbReference type="Proteomes" id="UP000321261">
    <property type="component" value="Unassembled WGS sequence"/>
</dbReference>
<feature type="domain" description="NAD(P)-binding" evidence="1">
    <location>
        <begin position="7"/>
        <end position="178"/>
    </location>
</feature>
<dbReference type="InterPro" id="IPR051604">
    <property type="entry name" value="Ergot_Alk_Oxidoreductase"/>
</dbReference>
<dbReference type="RefSeq" id="WP_147258288.1">
    <property type="nucleotide sequence ID" value="NZ_VIWU01000001.1"/>
</dbReference>